<dbReference type="EMBL" id="JAMKFB020000005">
    <property type="protein sequence ID" value="KAL0192944.1"/>
    <property type="molecule type" value="Genomic_DNA"/>
</dbReference>
<feature type="region of interest" description="Disordered" evidence="1">
    <location>
        <begin position="1"/>
        <end position="22"/>
    </location>
</feature>
<evidence type="ECO:0000313" key="3">
    <source>
        <dbReference type="Proteomes" id="UP001529510"/>
    </source>
</evidence>
<dbReference type="Proteomes" id="UP001529510">
    <property type="component" value="Unassembled WGS sequence"/>
</dbReference>
<evidence type="ECO:0000256" key="1">
    <source>
        <dbReference type="SAM" id="MobiDB-lite"/>
    </source>
</evidence>
<evidence type="ECO:0000313" key="2">
    <source>
        <dbReference type="EMBL" id="KAL0192944.1"/>
    </source>
</evidence>
<organism evidence="2 3">
    <name type="scientific">Cirrhinus mrigala</name>
    <name type="common">Mrigala</name>
    <dbReference type="NCBI Taxonomy" id="683832"/>
    <lineage>
        <taxon>Eukaryota</taxon>
        <taxon>Metazoa</taxon>
        <taxon>Chordata</taxon>
        <taxon>Craniata</taxon>
        <taxon>Vertebrata</taxon>
        <taxon>Euteleostomi</taxon>
        <taxon>Actinopterygii</taxon>
        <taxon>Neopterygii</taxon>
        <taxon>Teleostei</taxon>
        <taxon>Ostariophysi</taxon>
        <taxon>Cypriniformes</taxon>
        <taxon>Cyprinidae</taxon>
        <taxon>Labeoninae</taxon>
        <taxon>Labeonini</taxon>
        <taxon>Cirrhinus</taxon>
    </lineage>
</organism>
<reference evidence="2 3" key="1">
    <citation type="submission" date="2024-05" db="EMBL/GenBank/DDBJ databases">
        <title>Genome sequencing and assembly of Indian major carp, Cirrhinus mrigala (Hamilton, 1822).</title>
        <authorList>
            <person name="Mohindra V."/>
            <person name="Chowdhury L.M."/>
            <person name="Lal K."/>
            <person name="Jena J.K."/>
        </authorList>
    </citation>
    <scope>NUCLEOTIDE SEQUENCE [LARGE SCALE GENOMIC DNA]</scope>
    <source>
        <strain evidence="2">CM1030</strain>
        <tissue evidence="2">Blood</tissue>
    </source>
</reference>
<keyword evidence="3" id="KW-1185">Reference proteome</keyword>
<protein>
    <recommendedName>
        <fullName evidence="4">Doublesex and mab-3 related transcription factor 1</fullName>
    </recommendedName>
</protein>
<comment type="caution">
    <text evidence="2">The sequence shown here is derived from an EMBL/GenBank/DDBJ whole genome shotgun (WGS) entry which is preliminary data.</text>
</comment>
<dbReference type="AlphaFoldDB" id="A0ABD0R379"/>
<feature type="non-terminal residue" evidence="2">
    <location>
        <position position="1"/>
    </location>
</feature>
<proteinExistence type="predicted"/>
<name>A0ABD0R379_CIRMR</name>
<feature type="non-terminal residue" evidence="2">
    <location>
        <position position="52"/>
    </location>
</feature>
<sequence length="52" mass="5927">SRSMLAVSPAATSRGHTDGTSDLMVDASYYNLYQPTPYSSYYSNLYNYQQYQ</sequence>
<gene>
    <name evidence="2" type="ORF">M9458_011240</name>
</gene>
<accession>A0ABD0R379</accession>
<evidence type="ECO:0008006" key="4">
    <source>
        <dbReference type="Google" id="ProtNLM"/>
    </source>
</evidence>